<dbReference type="Pfam" id="PF00092">
    <property type="entry name" value="VWA"/>
    <property type="match status" value="1"/>
</dbReference>
<dbReference type="SUPFAM" id="SSF53300">
    <property type="entry name" value="vWA-like"/>
    <property type="match status" value="1"/>
</dbReference>
<dbReference type="AlphaFoldDB" id="A0AAD9NTC2"/>
<dbReference type="SMART" id="SM00327">
    <property type="entry name" value="VWA"/>
    <property type="match status" value="1"/>
</dbReference>
<sequence>MGSNVGRVSEKCEKVIDIGIVLDSSSSVGNNWPTLKAFVKDYIKSLNVGQSAIHVGLVRFSSTAKVEFYLSAHYTQDELSQAIDNIQFDGQSSNLAIGIQMLRQEIFKAVDGDRGNVINVGVIIADGNPDNPSEAVRQANLAKAAGITLVAVGVTTEISTSLLEQIASDSSKVLRAETFGALGSIVEPLVNKSCVSQKNFYCRYYAEFGVICFCRCQ</sequence>
<dbReference type="EMBL" id="JAODUO010000369">
    <property type="protein sequence ID" value="KAK2182062.1"/>
    <property type="molecule type" value="Genomic_DNA"/>
</dbReference>
<reference evidence="2" key="1">
    <citation type="journal article" date="2023" name="Mol. Biol. Evol.">
        <title>Third-Generation Sequencing Reveals the Adaptive Role of the Epigenome in Three Deep-Sea Polychaetes.</title>
        <authorList>
            <person name="Perez M."/>
            <person name="Aroh O."/>
            <person name="Sun Y."/>
            <person name="Lan Y."/>
            <person name="Juniper S.K."/>
            <person name="Young C.R."/>
            <person name="Angers B."/>
            <person name="Qian P.Y."/>
        </authorList>
    </citation>
    <scope>NUCLEOTIDE SEQUENCE</scope>
    <source>
        <strain evidence="2">R07B-5</strain>
    </source>
</reference>
<dbReference type="Gene3D" id="3.40.50.410">
    <property type="entry name" value="von Willebrand factor, type A domain"/>
    <property type="match status" value="1"/>
</dbReference>
<dbReference type="InterPro" id="IPR036465">
    <property type="entry name" value="vWFA_dom_sf"/>
</dbReference>
<comment type="caution">
    <text evidence="2">The sequence shown here is derived from an EMBL/GenBank/DDBJ whole genome shotgun (WGS) entry which is preliminary data.</text>
</comment>
<name>A0AAD9NTC2_RIDPI</name>
<dbReference type="InterPro" id="IPR002035">
    <property type="entry name" value="VWF_A"/>
</dbReference>
<keyword evidence="3" id="KW-1185">Reference proteome</keyword>
<dbReference type="InterPro" id="IPR050525">
    <property type="entry name" value="ECM_Assembly_Org"/>
</dbReference>
<dbReference type="PROSITE" id="PS50234">
    <property type="entry name" value="VWFA"/>
    <property type="match status" value="1"/>
</dbReference>
<evidence type="ECO:0000313" key="2">
    <source>
        <dbReference type="EMBL" id="KAK2182062.1"/>
    </source>
</evidence>
<dbReference type="PANTHER" id="PTHR24020">
    <property type="entry name" value="COLLAGEN ALPHA"/>
    <property type="match status" value="1"/>
</dbReference>
<dbReference type="CDD" id="cd01450">
    <property type="entry name" value="vWFA_subfamily_ECM"/>
    <property type="match status" value="1"/>
</dbReference>
<evidence type="ECO:0000313" key="3">
    <source>
        <dbReference type="Proteomes" id="UP001209878"/>
    </source>
</evidence>
<organism evidence="2 3">
    <name type="scientific">Ridgeia piscesae</name>
    <name type="common">Tubeworm</name>
    <dbReference type="NCBI Taxonomy" id="27915"/>
    <lineage>
        <taxon>Eukaryota</taxon>
        <taxon>Metazoa</taxon>
        <taxon>Spiralia</taxon>
        <taxon>Lophotrochozoa</taxon>
        <taxon>Annelida</taxon>
        <taxon>Polychaeta</taxon>
        <taxon>Sedentaria</taxon>
        <taxon>Canalipalpata</taxon>
        <taxon>Sabellida</taxon>
        <taxon>Siboglinidae</taxon>
        <taxon>Ridgeia</taxon>
    </lineage>
</organism>
<proteinExistence type="predicted"/>
<dbReference type="PANTHER" id="PTHR24020:SF20">
    <property type="entry name" value="PH DOMAIN-CONTAINING PROTEIN"/>
    <property type="match status" value="1"/>
</dbReference>
<evidence type="ECO:0000259" key="1">
    <source>
        <dbReference type="PROSITE" id="PS50234"/>
    </source>
</evidence>
<protein>
    <recommendedName>
        <fullName evidence="1">VWFA domain-containing protein</fullName>
    </recommendedName>
</protein>
<accession>A0AAD9NTC2</accession>
<dbReference type="PRINTS" id="PR00453">
    <property type="entry name" value="VWFADOMAIN"/>
</dbReference>
<gene>
    <name evidence="2" type="ORF">NP493_369g06008</name>
</gene>
<dbReference type="Proteomes" id="UP001209878">
    <property type="component" value="Unassembled WGS sequence"/>
</dbReference>
<feature type="domain" description="VWFA" evidence="1">
    <location>
        <begin position="17"/>
        <end position="189"/>
    </location>
</feature>